<evidence type="ECO:0000313" key="11">
    <source>
        <dbReference type="EMBL" id="CAA9346886.1"/>
    </source>
</evidence>
<dbReference type="InterPro" id="IPR018497">
    <property type="entry name" value="Peptidase_M13_C"/>
</dbReference>
<keyword evidence="6" id="KW-0862">Zinc</keyword>
<dbReference type="PANTHER" id="PTHR11733:SF167">
    <property type="entry name" value="FI17812P1-RELATED"/>
    <property type="match status" value="1"/>
</dbReference>
<keyword evidence="3" id="KW-0645">Protease</keyword>
<proteinExistence type="inferred from homology"/>
<feature type="chain" id="PRO_5026826846" evidence="8">
    <location>
        <begin position="23"/>
        <end position="672"/>
    </location>
</feature>
<evidence type="ECO:0000256" key="5">
    <source>
        <dbReference type="ARBA" id="ARBA00022801"/>
    </source>
</evidence>
<keyword evidence="5" id="KW-0378">Hydrolase</keyword>
<dbReference type="PRINTS" id="PR00786">
    <property type="entry name" value="NEPRILYSIN"/>
</dbReference>
<dbReference type="InterPro" id="IPR042089">
    <property type="entry name" value="Peptidase_M13_dom_2"/>
</dbReference>
<dbReference type="CDD" id="cd08662">
    <property type="entry name" value="M13"/>
    <property type="match status" value="1"/>
</dbReference>
<feature type="domain" description="Peptidase M13 N-terminal" evidence="10">
    <location>
        <begin position="38"/>
        <end position="416"/>
    </location>
</feature>
<dbReference type="GO" id="GO:0004222">
    <property type="term" value="F:metalloendopeptidase activity"/>
    <property type="evidence" value="ECO:0007669"/>
    <property type="project" value="InterPro"/>
</dbReference>
<name>A0A6J4M0K7_9BACT</name>
<comment type="similarity">
    <text evidence="2">Belongs to the peptidase M13 family.</text>
</comment>
<dbReference type="Gene3D" id="3.40.390.10">
    <property type="entry name" value="Collagenase (Catalytic Domain)"/>
    <property type="match status" value="1"/>
</dbReference>
<dbReference type="SUPFAM" id="SSF55486">
    <property type="entry name" value="Metalloproteases ('zincins'), catalytic domain"/>
    <property type="match status" value="1"/>
</dbReference>
<evidence type="ECO:0000256" key="4">
    <source>
        <dbReference type="ARBA" id="ARBA00022723"/>
    </source>
</evidence>
<feature type="signal peptide" evidence="8">
    <location>
        <begin position="1"/>
        <end position="22"/>
    </location>
</feature>
<keyword evidence="8" id="KW-0732">Signal</keyword>
<dbReference type="GO" id="GO:0046872">
    <property type="term" value="F:metal ion binding"/>
    <property type="evidence" value="ECO:0007669"/>
    <property type="project" value="UniProtKB-KW"/>
</dbReference>
<comment type="cofactor">
    <cofactor evidence="1">
        <name>Zn(2+)</name>
        <dbReference type="ChEBI" id="CHEBI:29105"/>
    </cofactor>
</comment>
<dbReference type="Pfam" id="PF05649">
    <property type="entry name" value="Peptidase_M13_N"/>
    <property type="match status" value="1"/>
</dbReference>
<evidence type="ECO:0000256" key="1">
    <source>
        <dbReference type="ARBA" id="ARBA00001947"/>
    </source>
</evidence>
<dbReference type="Pfam" id="PF01431">
    <property type="entry name" value="Peptidase_M13"/>
    <property type="match status" value="1"/>
</dbReference>
<evidence type="ECO:0000256" key="8">
    <source>
        <dbReference type="SAM" id="SignalP"/>
    </source>
</evidence>
<dbReference type="PROSITE" id="PS51885">
    <property type="entry name" value="NEPRILYSIN"/>
    <property type="match status" value="1"/>
</dbReference>
<dbReference type="AlphaFoldDB" id="A0A6J4M0K7"/>
<sequence length="672" mass="74584">MTPSKQLLALALAATFAGTASAQTPGVDTTNFDRSVRPQDDFFRYVNGGWLKRTEIPADRSSYGSFVQLRDRSEEAVRAIVEEAAAARGAQPGSETQKVGDLYASYMDSARVEAAGIAPLRPELARIAALRDRAALPELYARLMRMGVQTPMGFGVGQDARQATRYIASVGQSGLGLPDRDYYLKQDPKLAAARAAYQTYLETVLRLAGDRDPAAGARAVLAFETALAEKHWDRARSRDREATYNLRTVAQLDSIMPGFSWGRFLRAANAASTPGVVVRQPDYLTAMNQVMASTPLPVLKQYLTVKLVDSYASALSSPFVNAQFAYRGKALQGLETNRPRWKRAVGAVEGTLGEAAGRLYVQRSFRPESRERMQQLVGNLREAFREAIDSLEWMSPATKVQAQAKLSKFNVKIGYPDQWRDYSALEVRRGDLAGNMMRAAEFGYNRMVRRLGQPIDRGEWGMTPQTVNAYYSSTMNEIVFPAAILQPPFFDPSADDAVNYGGIGAVIGHEISHGFDDQGRRSDGEGNLRDWWTEADNAAFKTRADALVEQYGAFSPLEGLNVNGRLTLGENIGDVSGLAMAYRAYRKSLNGREAPVINGLTGDQRFFMGWAQVWRSLQRPDALRQQIMTDTHSPGEYRVNGVLRNIPEFYRAYNVQPGDKMYLPPEKRVKIW</sequence>
<dbReference type="InterPro" id="IPR024079">
    <property type="entry name" value="MetalloPept_cat_dom_sf"/>
</dbReference>
<evidence type="ECO:0000256" key="3">
    <source>
        <dbReference type="ARBA" id="ARBA00022670"/>
    </source>
</evidence>
<protein>
    <submittedName>
        <fullName evidence="11">Metallopeptidase</fullName>
    </submittedName>
</protein>
<reference evidence="11" key="1">
    <citation type="submission" date="2020-02" db="EMBL/GenBank/DDBJ databases">
        <authorList>
            <person name="Meier V. D."/>
        </authorList>
    </citation>
    <scope>NUCLEOTIDE SEQUENCE</scope>
    <source>
        <strain evidence="11">AVDCRST_MAG68</strain>
    </source>
</reference>
<evidence type="ECO:0000259" key="10">
    <source>
        <dbReference type="Pfam" id="PF05649"/>
    </source>
</evidence>
<evidence type="ECO:0000256" key="6">
    <source>
        <dbReference type="ARBA" id="ARBA00022833"/>
    </source>
</evidence>
<gene>
    <name evidence="11" type="ORF">AVDCRST_MAG68-3982</name>
</gene>
<dbReference type="InterPro" id="IPR000718">
    <property type="entry name" value="Peptidase_M13"/>
</dbReference>
<dbReference type="InterPro" id="IPR008753">
    <property type="entry name" value="Peptidase_M13_N"/>
</dbReference>
<dbReference type="GO" id="GO:0005886">
    <property type="term" value="C:plasma membrane"/>
    <property type="evidence" value="ECO:0007669"/>
    <property type="project" value="TreeGrafter"/>
</dbReference>
<keyword evidence="7" id="KW-0482">Metalloprotease</keyword>
<dbReference type="PANTHER" id="PTHR11733">
    <property type="entry name" value="ZINC METALLOPROTEASE FAMILY M13 NEPRILYSIN-RELATED"/>
    <property type="match status" value="1"/>
</dbReference>
<feature type="domain" description="Peptidase M13 C-terminal" evidence="9">
    <location>
        <begin position="468"/>
        <end position="669"/>
    </location>
</feature>
<organism evidence="11">
    <name type="scientific">uncultured Gemmatimonadota bacterium</name>
    <dbReference type="NCBI Taxonomy" id="203437"/>
    <lineage>
        <taxon>Bacteria</taxon>
        <taxon>Pseudomonadati</taxon>
        <taxon>Gemmatimonadota</taxon>
        <taxon>environmental samples</taxon>
    </lineage>
</organism>
<evidence type="ECO:0000256" key="2">
    <source>
        <dbReference type="ARBA" id="ARBA00007357"/>
    </source>
</evidence>
<dbReference type="Gene3D" id="1.10.1380.10">
    <property type="entry name" value="Neutral endopeptidase , domain2"/>
    <property type="match status" value="1"/>
</dbReference>
<evidence type="ECO:0000259" key="9">
    <source>
        <dbReference type="Pfam" id="PF01431"/>
    </source>
</evidence>
<accession>A0A6J4M0K7</accession>
<dbReference type="EMBL" id="CADCTW010000161">
    <property type="protein sequence ID" value="CAA9346886.1"/>
    <property type="molecule type" value="Genomic_DNA"/>
</dbReference>
<keyword evidence="4" id="KW-0479">Metal-binding</keyword>
<evidence type="ECO:0000256" key="7">
    <source>
        <dbReference type="ARBA" id="ARBA00023049"/>
    </source>
</evidence>
<dbReference type="GO" id="GO:0016485">
    <property type="term" value="P:protein processing"/>
    <property type="evidence" value="ECO:0007669"/>
    <property type="project" value="TreeGrafter"/>
</dbReference>